<dbReference type="Proteomes" id="UP000622552">
    <property type="component" value="Unassembled WGS sequence"/>
</dbReference>
<dbReference type="AlphaFoldDB" id="A0A8J7GGU0"/>
<evidence type="ECO:0000313" key="3">
    <source>
        <dbReference type="Proteomes" id="UP000622552"/>
    </source>
</evidence>
<dbReference type="EMBL" id="JADOUF010000001">
    <property type="protein sequence ID" value="MBG6137696.1"/>
    <property type="molecule type" value="Genomic_DNA"/>
</dbReference>
<proteinExistence type="predicted"/>
<comment type="caution">
    <text evidence="2">The sequence shown here is derived from an EMBL/GenBank/DDBJ whole genome shotgun (WGS) entry which is preliminary data.</text>
</comment>
<evidence type="ECO:0000256" key="1">
    <source>
        <dbReference type="SAM" id="MobiDB-lite"/>
    </source>
</evidence>
<protein>
    <submittedName>
        <fullName evidence="2">Uncharacterized protein</fullName>
    </submittedName>
</protein>
<dbReference type="RefSeq" id="WP_197004529.1">
    <property type="nucleotide sequence ID" value="NZ_BONS01000024.1"/>
</dbReference>
<organism evidence="2 3">
    <name type="scientific">Longispora fulva</name>
    <dbReference type="NCBI Taxonomy" id="619741"/>
    <lineage>
        <taxon>Bacteria</taxon>
        <taxon>Bacillati</taxon>
        <taxon>Actinomycetota</taxon>
        <taxon>Actinomycetes</taxon>
        <taxon>Micromonosporales</taxon>
        <taxon>Micromonosporaceae</taxon>
        <taxon>Longispora</taxon>
    </lineage>
</organism>
<feature type="region of interest" description="Disordered" evidence="1">
    <location>
        <begin position="28"/>
        <end position="59"/>
    </location>
</feature>
<sequence>MTADRVPEPVDALIADIEARWAAADDARRRRRRRLPPPRHPVPLPLAWWPAARPTPHPG</sequence>
<accession>A0A8J7GGU0</accession>
<name>A0A8J7GGU0_9ACTN</name>
<evidence type="ECO:0000313" key="2">
    <source>
        <dbReference type="EMBL" id="MBG6137696.1"/>
    </source>
</evidence>
<keyword evidence="3" id="KW-1185">Reference proteome</keyword>
<gene>
    <name evidence="2" type="ORF">IW245_003890</name>
</gene>
<reference evidence="2" key="1">
    <citation type="submission" date="2020-11" db="EMBL/GenBank/DDBJ databases">
        <title>Sequencing the genomes of 1000 actinobacteria strains.</title>
        <authorList>
            <person name="Klenk H.-P."/>
        </authorList>
    </citation>
    <scope>NUCLEOTIDE SEQUENCE</scope>
    <source>
        <strain evidence="2">DSM 45356</strain>
    </source>
</reference>